<dbReference type="InterPro" id="IPR032675">
    <property type="entry name" value="LRR_dom_sf"/>
</dbReference>
<dbReference type="Gene3D" id="3.80.10.10">
    <property type="entry name" value="Ribonuclease Inhibitor"/>
    <property type="match status" value="2"/>
</dbReference>
<dbReference type="InterPro" id="IPR025875">
    <property type="entry name" value="Leu-rich_rpt_4"/>
</dbReference>
<dbReference type="PROSITE" id="PS50096">
    <property type="entry name" value="IQ"/>
    <property type="match status" value="2"/>
</dbReference>
<evidence type="ECO:0000313" key="5">
    <source>
        <dbReference type="EMBL" id="KAK9867280.1"/>
    </source>
</evidence>
<reference evidence="5 6" key="1">
    <citation type="journal article" date="2024" name="Nat. Commun.">
        <title>Phylogenomics reveals the evolutionary origins of lichenization in chlorophyte algae.</title>
        <authorList>
            <person name="Puginier C."/>
            <person name="Libourel C."/>
            <person name="Otte J."/>
            <person name="Skaloud P."/>
            <person name="Haon M."/>
            <person name="Grisel S."/>
            <person name="Petersen M."/>
            <person name="Berrin J.G."/>
            <person name="Delaux P.M."/>
            <person name="Dal Grande F."/>
            <person name="Keller J."/>
        </authorList>
    </citation>
    <scope>NUCLEOTIDE SEQUENCE [LARGE SCALE GENOMIC DNA]</scope>
    <source>
        <strain evidence="5 6">SAG 2523</strain>
    </source>
</reference>
<keyword evidence="3" id="KW-0677">Repeat</keyword>
<dbReference type="InterPro" id="IPR001611">
    <property type="entry name" value="Leu-rich_rpt"/>
</dbReference>
<feature type="region of interest" description="Disordered" evidence="4">
    <location>
        <begin position="516"/>
        <end position="578"/>
    </location>
</feature>
<dbReference type="Proteomes" id="UP001485043">
    <property type="component" value="Unassembled WGS sequence"/>
</dbReference>
<keyword evidence="2" id="KW-0433">Leucine-rich repeat</keyword>
<sequence length="1150" mass="126206">MAEVCSSDAAGEVAEAKKLFEERVEQAEKDLSAASSGGSHAVFVAAMQKADNLGIGSETTSEATRAMGMRQTKASSDLESCIQANPFSIRTWDSAQRAAAELGLAQQAKAAACKLQERKATLILALQKMNDAGLQIAQQASGLCKEARSLGLAGEAVAAERSWAKQRASADAHMHAASTGTSARAFEDAQGKATRLGVSHDSLQQANQKFQQIQHQANQKLLDAASMGTCQEYLDARDTALSLGCKDAESAAMAMQERRQVAAQGLGAGLRSFLFIGRNKIEGRSSMQLRELQHAAGPGGLREWQSTIEAAIAAQHLTPAECQRAAWRQAMQPLDRQLKSFHALPPELSSDQHGLPEALETAWAVGLQDNTVAALHTLLRWIQDAQQVNSVMMVDLSRHPDSLPWDCEIDSADPDPWSATRHESVSGLRPSEDPASQDRTHHLDDKAVTHYHSRTPVLDLLQAEVQPSHSSPAPVRPLLMPQPPPVEFVLDLHASWQQQQQQQGMEPHAVPKMVGKPAMQPGGTTWSRLSHPGMNPNEIRDTGYTSSGKPAHDRADISDDTSAASKQPESGAAPLPRMLDLDSERLSNLSEHRQLHRHLVHLSANQNRLSHVSGLSDVSPDICHLSLQMNQLTSLTGLSSMSSLRILHVGHNQLKSLNGLPLRTSSVDACCNQIERLMPAVQTCCAITKLHLSNNQLSSLQGLATCSSLQHLDVSGNRLSIAAISPCTRLRSLSLNDNPATELPGYADMRLQAVCWLRADELADQAAAGRAHQAFLEDKNRLQATHLSIRDVVFDCNEDAALRYEALMHLLHTQTAQRASLEELYRLRRAPQKCGHEPARPRTRTGWQVHPAAASWLHEMCPLEAERLRGPGHLPALLEQWQAAAWTNLLQQHHAQLLRPHATAQVTLHGLDLKTFRNEQEGKRLAAAVRFQAAWRGRCSRLTTRKLLTEANHKRQSVAATCIQAAFRGHLVRQHIAQALQRARRRNTSQPTAPGSEGPDNADASDWLSAEAFMPELEGWDSTALPSINRPVTPSSVDLAQEFQDPSMSKEAHQEIEEELETCQSHADSVSHTEQDDQNITSSLTASSKARHEARITEMMQEWGIQDRTTAESLFRSRQRQLRQQSSSKLRAKMQDPEARLQRFKASSSS</sequence>
<dbReference type="CDD" id="cd23767">
    <property type="entry name" value="IQCD"/>
    <property type="match status" value="1"/>
</dbReference>
<dbReference type="Pfam" id="PF12799">
    <property type="entry name" value="LRR_4"/>
    <property type="match status" value="1"/>
</dbReference>
<feature type="region of interest" description="Disordered" evidence="4">
    <location>
        <begin position="1111"/>
        <end position="1150"/>
    </location>
</feature>
<dbReference type="EMBL" id="JALJOV010000097">
    <property type="protein sequence ID" value="KAK9867280.1"/>
    <property type="molecule type" value="Genomic_DNA"/>
</dbReference>
<evidence type="ECO:0000256" key="3">
    <source>
        <dbReference type="ARBA" id="ARBA00022737"/>
    </source>
</evidence>
<evidence type="ECO:0000256" key="4">
    <source>
        <dbReference type="SAM" id="MobiDB-lite"/>
    </source>
</evidence>
<evidence type="ECO:0000313" key="6">
    <source>
        <dbReference type="Proteomes" id="UP001485043"/>
    </source>
</evidence>
<feature type="region of interest" description="Disordered" evidence="4">
    <location>
        <begin position="980"/>
        <end position="1004"/>
    </location>
</feature>
<dbReference type="GO" id="GO:0005930">
    <property type="term" value="C:axoneme"/>
    <property type="evidence" value="ECO:0007669"/>
    <property type="project" value="UniProtKB-SubCell"/>
</dbReference>
<proteinExistence type="predicted"/>
<comment type="subcellular location">
    <subcellularLocation>
        <location evidence="1">Cytoplasm</location>
        <location evidence="1">Cytoskeleton</location>
        <location evidence="1">Cilium axoneme</location>
    </subcellularLocation>
</comment>
<dbReference type="PROSITE" id="PS51450">
    <property type="entry name" value="LRR"/>
    <property type="match status" value="2"/>
</dbReference>
<keyword evidence="6" id="KW-1185">Reference proteome</keyword>
<gene>
    <name evidence="5" type="ORF">WJX84_005512</name>
</gene>
<feature type="compositionally biased region" description="Polar residues" evidence="4">
    <location>
        <begin position="1076"/>
        <end position="1088"/>
    </location>
</feature>
<feature type="region of interest" description="Disordered" evidence="4">
    <location>
        <begin position="1061"/>
        <end position="1089"/>
    </location>
</feature>
<dbReference type="InterPro" id="IPR000048">
    <property type="entry name" value="IQ_motif_EF-hand-BS"/>
</dbReference>
<organism evidence="5 6">
    <name type="scientific">Apatococcus fuscideae</name>
    <dbReference type="NCBI Taxonomy" id="2026836"/>
    <lineage>
        <taxon>Eukaryota</taxon>
        <taxon>Viridiplantae</taxon>
        <taxon>Chlorophyta</taxon>
        <taxon>core chlorophytes</taxon>
        <taxon>Trebouxiophyceae</taxon>
        <taxon>Chlorellales</taxon>
        <taxon>Chlorellaceae</taxon>
        <taxon>Apatococcus</taxon>
    </lineage>
</organism>
<dbReference type="Pfam" id="PF00612">
    <property type="entry name" value="IQ"/>
    <property type="match status" value="1"/>
</dbReference>
<evidence type="ECO:0000256" key="2">
    <source>
        <dbReference type="ARBA" id="ARBA00022614"/>
    </source>
</evidence>
<protein>
    <submittedName>
        <fullName evidence="5">Uncharacterized protein</fullName>
    </submittedName>
</protein>
<comment type="caution">
    <text evidence="5">The sequence shown here is derived from an EMBL/GenBank/DDBJ whole genome shotgun (WGS) entry which is preliminary data.</text>
</comment>
<evidence type="ECO:0000256" key="1">
    <source>
        <dbReference type="ARBA" id="ARBA00004430"/>
    </source>
</evidence>
<name>A0AAW1TCJ0_9CHLO</name>
<feature type="compositionally biased region" description="Basic and acidic residues" evidence="4">
    <location>
        <begin position="420"/>
        <end position="439"/>
    </location>
</feature>
<dbReference type="SMART" id="SM00365">
    <property type="entry name" value="LRR_SD22"/>
    <property type="match status" value="4"/>
</dbReference>
<dbReference type="AlphaFoldDB" id="A0AAW1TCJ0"/>
<dbReference type="SUPFAM" id="SSF52058">
    <property type="entry name" value="L domain-like"/>
    <property type="match status" value="1"/>
</dbReference>
<dbReference type="PANTHER" id="PTHR15454">
    <property type="entry name" value="NISCHARIN RELATED"/>
    <property type="match status" value="1"/>
</dbReference>
<dbReference type="Gene3D" id="1.20.5.190">
    <property type="match status" value="1"/>
</dbReference>
<feature type="region of interest" description="Disordered" evidence="4">
    <location>
        <begin position="410"/>
        <end position="439"/>
    </location>
</feature>
<accession>A0AAW1TCJ0</accession>
<dbReference type="SMART" id="SM00015">
    <property type="entry name" value="IQ"/>
    <property type="match status" value="2"/>
</dbReference>